<accession>A0A0L0CGB5</accession>
<feature type="compositionally biased region" description="Basic and acidic residues" evidence="1">
    <location>
        <begin position="70"/>
        <end position="99"/>
    </location>
</feature>
<evidence type="ECO:0000256" key="1">
    <source>
        <dbReference type="SAM" id="MobiDB-lite"/>
    </source>
</evidence>
<dbReference type="Proteomes" id="UP000037069">
    <property type="component" value="Unassembled WGS sequence"/>
</dbReference>
<dbReference type="EMBL" id="JRES01000419">
    <property type="protein sequence ID" value="KNC31433.1"/>
    <property type="molecule type" value="Genomic_DNA"/>
</dbReference>
<feature type="compositionally biased region" description="Low complexity" evidence="1">
    <location>
        <begin position="7"/>
        <end position="16"/>
    </location>
</feature>
<feature type="region of interest" description="Disordered" evidence="1">
    <location>
        <begin position="1"/>
        <end position="184"/>
    </location>
</feature>
<keyword evidence="3" id="KW-1185">Reference proteome</keyword>
<evidence type="ECO:0000313" key="2">
    <source>
        <dbReference type="EMBL" id="KNC31433.1"/>
    </source>
</evidence>
<evidence type="ECO:0000313" key="3">
    <source>
        <dbReference type="Proteomes" id="UP000037069"/>
    </source>
</evidence>
<organism evidence="2 3">
    <name type="scientific">Lucilia cuprina</name>
    <name type="common">Green bottle fly</name>
    <name type="synonym">Australian sheep blowfly</name>
    <dbReference type="NCBI Taxonomy" id="7375"/>
    <lineage>
        <taxon>Eukaryota</taxon>
        <taxon>Metazoa</taxon>
        <taxon>Ecdysozoa</taxon>
        <taxon>Arthropoda</taxon>
        <taxon>Hexapoda</taxon>
        <taxon>Insecta</taxon>
        <taxon>Pterygota</taxon>
        <taxon>Neoptera</taxon>
        <taxon>Endopterygota</taxon>
        <taxon>Diptera</taxon>
        <taxon>Brachycera</taxon>
        <taxon>Muscomorpha</taxon>
        <taxon>Oestroidea</taxon>
        <taxon>Calliphoridae</taxon>
        <taxon>Luciliinae</taxon>
        <taxon>Lucilia</taxon>
    </lineage>
</organism>
<feature type="compositionally biased region" description="Basic and acidic residues" evidence="1">
    <location>
        <begin position="143"/>
        <end position="157"/>
    </location>
</feature>
<feature type="non-terminal residue" evidence="2">
    <location>
        <position position="184"/>
    </location>
</feature>
<dbReference type="AlphaFoldDB" id="A0A0L0CGB5"/>
<name>A0A0L0CGB5_LUCCU</name>
<feature type="compositionally biased region" description="Polar residues" evidence="1">
    <location>
        <begin position="42"/>
        <end position="62"/>
    </location>
</feature>
<comment type="caution">
    <text evidence="2">The sequence shown here is derived from an EMBL/GenBank/DDBJ whole genome shotgun (WGS) entry which is preliminary data.</text>
</comment>
<feature type="non-terminal residue" evidence="2">
    <location>
        <position position="1"/>
    </location>
</feature>
<sequence>TVENLEPSETSEVPEIPEVPEEATNTSPVLPDRTSKHMVQPSIDSFQTTHEGSDVESITGSENFDLADNNADKDVDKNADTELDSKVEDLSIDSSKEVFEDAESTAIAEEPTSPKLPPRHPTNITSPPLPPRHQRTNSQFSNLEHDQQVKSPELPRRRDAHKTHKPQNSSQYDLPELPRPISFP</sequence>
<reference evidence="2 3" key="1">
    <citation type="journal article" date="2015" name="Nat. Commun.">
        <title>Lucilia cuprina genome unlocks parasitic fly biology to underpin future interventions.</title>
        <authorList>
            <person name="Anstead C.A."/>
            <person name="Korhonen P.K."/>
            <person name="Young N.D."/>
            <person name="Hall R.S."/>
            <person name="Jex A.R."/>
            <person name="Murali S.C."/>
            <person name="Hughes D.S."/>
            <person name="Lee S.F."/>
            <person name="Perry T."/>
            <person name="Stroehlein A.J."/>
            <person name="Ansell B.R."/>
            <person name="Breugelmans B."/>
            <person name="Hofmann A."/>
            <person name="Qu J."/>
            <person name="Dugan S."/>
            <person name="Lee S.L."/>
            <person name="Chao H."/>
            <person name="Dinh H."/>
            <person name="Han Y."/>
            <person name="Doddapaneni H.V."/>
            <person name="Worley K.C."/>
            <person name="Muzny D.M."/>
            <person name="Ioannidis P."/>
            <person name="Waterhouse R.M."/>
            <person name="Zdobnov E.M."/>
            <person name="James P.J."/>
            <person name="Bagnall N.H."/>
            <person name="Kotze A.C."/>
            <person name="Gibbs R.A."/>
            <person name="Richards S."/>
            <person name="Batterham P."/>
            <person name="Gasser R.B."/>
        </authorList>
    </citation>
    <scope>NUCLEOTIDE SEQUENCE [LARGE SCALE GENOMIC DNA]</scope>
    <source>
        <strain evidence="2 3">LS</strain>
        <tissue evidence="2">Full body</tissue>
    </source>
</reference>
<gene>
    <name evidence="2" type="ORF">FF38_00878</name>
</gene>
<protein>
    <submittedName>
        <fullName evidence="2">Uncharacterized protein</fullName>
    </submittedName>
</protein>
<proteinExistence type="predicted"/>